<dbReference type="OrthoDB" id="3480096at2"/>
<dbReference type="InterPro" id="IPR019933">
    <property type="entry name" value="DivIVA_domain"/>
</dbReference>
<dbReference type="STRING" id="111015.AXF14_08775"/>
<proteinExistence type="predicted"/>
<keyword evidence="1" id="KW-0132">Cell division</keyword>
<protein>
    <submittedName>
        <fullName evidence="1">Cell division protein DivIVA</fullName>
    </submittedName>
</protein>
<dbReference type="Proteomes" id="UP000065220">
    <property type="component" value="Chromosome"/>
</dbReference>
<keyword evidence="1" id="KW-0131">Cell cycle</keyword>
<evidence type="ECO:0000313" key="2">
    <source>
        <dbReference type="Proteomes" id="UP000065220"/>
    </source>
</evidence>
<dbReference type="RefSeq" id="WP_067944257.1">
    <property type="nucleotide sequence ID" value="NZ_CAUHMM010000037.1"/>
</dbReference>
<evidence type="ECO:0000313" key="1">
    <source>
        <dbReference type="EMBL" id="AMD88526.1"/>
    </source>
</evidence>
<name>A0A0X8JH26_ACTRD</name>
<dbReference type="GO" id="GO:0051301">
    <property type="term" value="P:cell division"/>
    <property type="evidence" value="ECO:0007669"/>
    <property type="project" value="UniProtKB-KW"/>
</dbReference>
<sequence>MFPKVGHLRRGYRPEQVDVYFTTAREIYDDGEIDEMDSEGVRTVAFDVVRGGYQPDAVDSALDRLESAFLQRRRSEYVADHGREAWMDEVQDLATTLYPRLLRPEGERFAPAEKQGYLKEDVDALMDRVSAYFDDDKALASAEVRGATFRAARREKAYDEPSVDRYLARVVEVLLSVE</sequence>
<keyword evidence="2" id="KW-1185">Reference proteome</keyword>
<dbReference type="EMBL" id="CP014228">
    <property type="protein sequence ID" value="AMD88526.1"/>
    <property type="molecule type" value="Genomic_DNA"/>
</dbReference>
<dbReference type="InterPro" id="IPR019932">
    <property type="entry name" value="CHP03543"/>
</dbReference>
<accession>A0A0X8JH26</accession>
<reference evidence="2" key="1">
    <citation type="submission" date="2016-02" db="EMBL/GenBank/DDBJ databases">
        <authorList>
            <person name="Holder M.E."/>
            <person name="Ajami N.J."/>
            <person name="Petrosino J.F."/>
        </authorList>
    </citation>
    <scope>NUCLEOTIDE SEQUENCE [LARGE SCALE GENOMIC DNA]</scope>
    <source>
        <strain evidence="2">CCUG 36733</strain>
    </source>
</reference>
<dbReference type="NCBIfam" id="TIGR03543">
    <property type="entry name" value="divI1A_rptt_fam"/>
    <property type="match status" value="1"/>
</dbReference>
<gene>
    <name evidence="1" type="ORF">AXF14_08775</name>
</gene>
<dbReference type="KEGG" id="ard:AXF14_08775"/>
<dbReference type="AlphaFoldDB" id="A0A0X8JH26"/>
<dbReference type="NCBIfam" id="TIGR03544">
    <property type="entry name" value="DivI1A_domain"/>
    <property type="match status" value="1"/>
</dbReference>
<organism evidence="1 2">
    <name type="scientific">Actinomyces radicidentis</name>
    <dbReference type="NCBI Taxonomy" id="111015"/>
    <lineage>
        <taxon>Bacteria</taxon>
        <taxon>Bacillati</taxon>
        <taxon>Actinomycetota</taxon>
        <taxon>Actinomycetes</taxon>
        <taxon>Actinomycetales</taxon>
        <taxon>Actinomycetaceae</taxon>
        <taxon>Actinomyces</taxon>
    </lineage>
</organism>